<dbReference type="EMBL" id="CAJVQA010026349">
    <property type="protein sequence ID" value="CAG8788824.1"/>
    <property type="molecule type" value="Genomic_DNA"/>
</dbReference>
<organism evidence="1 2">
    <name type="scientific">Cetraspora pellucida</name>
    <dbReference type="NCBI Taxonomy" id="1433469"/>
    <lineage>
        <taxon>Eukaryota</taxon>
        <taxon>Fungi</taxon>
        <taxon>Fungi incertae sedis</taxon>
        <taxon>Mucoromycota</taxon>
        <taxon>Glomeromycotina</taxon>
        <taxon>Glomeromycetes</taxon>
        <taxon>Diversisporales</taxon>
        <taxon>Gigasporaceae</taxon>
        <taxon>Cetraspora</taxon>
    </lineage>
</organism>
<dbReference type="OrthoDB" id="2420988at2759"/>
<evidence type="ECO:0000313" key="2">
    <source>
        <dbReference type="Proteomes" id="UP000789759"/>
    </source>
</evidence>
<comment type="caution">
    <text evidence="1">The sequence shown here is derived from an EMBL/GenBank/DDBJ whole genome shotgun (WGS) entry which is preliminary data.</text>
</comment>
<keyword evidence="2" id="KW-1185">Reference proteome</keyword>
<evidence type="ECO:0000313" key="1">
    <source>
        <dbReference type="EMBL" id="CAG8788824.1"/>
    </source>
</evidence>
<dbReference type="Proteomes" id="UP000789759">
    <property type="component" value="Unassembled WGS sequence"/>
</dbReference>
<proteinExistence type="predicted"/>
<accession>A0A9N9JME6</accession>
<name>A0A9N9JME6_9GLOM</name>
<sequence length="214" mass="25559">MLIKKGLPTNEYLYKIPKPGKRFSYIVVVPEEIYENFLDRKKKSKKKKLKIAKNLLQSNDSQSLDENEIAKIKDKELQKLAKKWLKNYIKNLHNAPKKEEAIICHLWKDTTILQKKYLSDLLSKLSKLNIEYRNRLYKLIMQAQKYKTNITILEKYIFRYNLESECKVLIDFWNTWYKVTSLEIAHFQALSIMQNSKKDVLSKSEIDEIVDLYC</sequence>
<protein>
    <submittedName>
        <fullName evidence="1">242_t:CDS:1</fullName>
    </submittedName>
</protein>
<reference evidence="1" key="1">
    <citation type="submission" date="2021-06" db="EMBL/GenBank/DDBJ databases">
        <authorList>
            <person name="Kallberg Y."/>
            <person name="Tangrot J."/>
            <person name="Rosling A."/>
        </authorList>
    </citation>
    <scope>NUCLEOTIDE SEQUENCE</scope>
    <source>
        <strain evidence="1">FL966</strain>
    </source>
</reference>
<gene>
    <name evidence="1" type="ORF">CPELLU_LOCUS16868</name>
</gene>
<dbReference type="AlphaFoldDB" id="A0A9N9JME6"/>